<proteinExistence type="predicted"/>
<organism evidence="1 2">
    <name type="scientific">Rhizomicrobium electricum</name>
    <dbReference type="NCBI Taxonomy" id="480070"/>
    <lineage>
        <taxon>Bacteria</taxon>
        <taxon>Pseudomonadati</taxon>
        <taxon>Pseudomonadota</taxon>
        <taxon>Alphaproteobacteria</taxon>
        <taxon>Micropepsales</taxon>
        <taxon>Micropepsaceae</taxon>
        <taxon>Rhizomicrobium</taxon>
    </lineage>
</organism>
<evidence type="ECO:0000313" key="2">
    <source>
        <dbReference type="Proteomes" id="UP001499951"/>
    </source>
</evidence>
<comment type="caution">
    <text evidence="1">The sequence shown here is derived from an EMBL/GenBank/DDBJ whole genome shotgun (WGS) entry which is preliminary data.</text>
</comment>
<dbReference type="EMBL" id="BAAADD010000003">
    <property type="protein sequence ID" value="GAA0566759.1"/>
    <property type="molecule type" value="Genomic_DNA"/>
</dbReference>
<sequence>MTETSQKQSGSAYSRTHPSYWIGVEAEDIPQGWMDDMVKRLFDVMNRNLIRLETAQAKVNDKDKEQDTIIKEAAQHQRMASQIRADIERLRKLEMKKQTRKPKVTVSDDEERAELQREIDRIIAACNPPNAGSGTAG</sequence>
<evidence type="ECO:0000313" key="1">
    <source>
        <dbReference type="EMBL" id="GAA0566759.1"/>
    </source>
</evidence>
<dbReference type="RefSeq" id="WP_166933120.1">
    <property type="nucleotide sequence ID" value="NZ_BAAADD010000003.1"/>
</dbReference>
<dbReference type="Proteomes" id="UP001499951">
    <property type="component" value="Unassembled WGS sequence"/>
</dbReference>
<reference evidence="1 2" key="1">
    <citation type="journal article" date="2019" name="Int. J. Syst. Evol. Microbiol.">
        <title>The Global Catalogue of Microorganisms (GCM) 10K type strain sequencing project: providing services to taxonomists for standard genome sequencing and annotation.</title>
        <authorList>
            <consortium name="The Broad Institute Genomics Platform"/>
            <consortium name="The Broad Institute Genome Sequencing Center for Infectious Disease"/>
            <person name="Wu L."/>
            <person name="Ma J."/>
        </authorList>
    </citation>
    <scope>NUCLEOTIDE SEQUENCE [LARGE SCALE GENOMIC DNA]</scope>
    <source>
        <strain evidence="1 2">JCM 15089</strain>
    </source>
</reference>
<name>A0ABN1EJ86_9PROT</name>
<protein>
    <submittedName>
        <fullName evidence="1">Uncharacterized protein</fullName>
    </submittedName>
</protein>
<gene>
    <name evidence="1" type="ORF">GCM10008942_14060</name>
</gene>
<accession>A0ABN1EJ86</accession>
<keyword evidence="2" id="KW-1185">Reference proteome</keyword>